<accession>A0A940DTW2</accession>
<keyword evidence="1" id="KW-1133">Transmembrane helix</keyword>
<evidence type="ECO:0000313" key="2">
    <source>
        <dbReference type="EMBL" id="MBO8484460.1"/>
    </source>
</evidence>
<proteinExistence type="predicted"/>
<keyword evidence="1" id="KW-0812">Transmembrane</keyword>
<gene>
    <name evidence="2" type="ORF">IAB75_10185</name>
</gene>
<reference evidence="2" key="2">
    <citation type="journal article" date="2021" name="PeerJ">
        <title>Extensive microbial diversity within the chicken gut microbiome revealed by metagenomics and culture.</title>
        <authorList>
            <person name="Gilroy R."/>
            <person name="Ravi A."/>
            <person name="Getino M."/>
            <person name="Pursley I."/>
            <person name="Horton D.L."/>
            <person name="Alikhan N.F."/>
            <person name="Baker D."/>
            <person name="Gharbi K."/>
            <person name="Hall N."/>
            <person name="Watson M."/>
            <person name="Adriaenssens E.M."/>
            <person name="Foster-Nyarko E."/>
            <person name="Jarju S."/>
            <person name="Secka A."/>
            <person name="Antonio M."/>
            <person name="Oren A."/>
            <person name="Chaudhuri R.R."/>
            <person name="La Ragione R."/>
            <person name="Hildebrand F."/>
            <person name="Pallen M.J."/>
        </authorList>
    </citation>
    <scope>NUCLEOTIDE SEQUENCE</scope>
    <source>
        <strain evidence="2">G3-8215</strain>
    </source>
</reference>
<sequence length="93" mass="10100">MDFAGTAAIILLFIVAVVAVSIIPAVSNIAATGLFNVADNARPSRLSYRDIRWMFSIQYAIVISVVILSAGMCRQMHNPVTCRKGLFSVVLRS</sequence>
<dbReference type="AlphaFoldDB" id="A0A940DTW2"/>
<feature type="transmembrane region" description="Helical" evidence="1">
    <location>
        <begin position="7"/>
        <end position="31"/>
    </location>
</feature>
<reference evidence="2" key="1">
    <citation type="submission" date="2020-10" db="EMBL/GenBank/DDBJ databases">
        <authorList>
            <person name="Gilroy R."/>
        </authorList>
    </citation>
    <scope>NUCLEOTIDE SEQUENCE</scope>
    <source>
        <strain evidence="2">G3-8215</strain>
    </source>
</reference>
<name>A0A940DTW2_9BACT</name>
<dbReference type="Proteomes" id="UP000725002">
    <property type="component" value="Unassembled WGS sequence"/>
</dbReference>
<dbReference type="EMBL" id="JADILV010000074">
    <property type="protein sequence ID" value="MBO8484460.1"/>
    <property type="molecule type" value="Genomic_DNA"/>
</dbReference>
<evidence type="ECO:0000256" key="1">
    <source>
        <dbReference type="SAM" id="Phobius"/>
    </source>
</evidence>
<organism evidence="2 3">
    <name type="scientific">Candidatus Cryptobacteroides avicola</name>
    <dbReference type="NCBI Taxonomy" id="2840757"/>
    <lineage>
        <taxon>Bacteria</taxon>
        <taxon>Pseudomonadati</taxon>
        <taxon>Bacteroidota</taxon>
        <taxon>Bacteroidia</taxon>
        <taxon>Bacteroidales</taxon>
        <taxon>Candidatus Cryptobacteroides</taxon>
    </lineage>
</organism>
<feature type="transmembrane region" description="Helical" evidence="1">
    <location>
        <begin position="51"/>
        <end position="73"/>
    </location>
</feature>
<protein>
    <submittedName>
        <fullName evidence="2">Uncharacterized protein</fullName>
    </submittedName>
</protein>
<comment type="caution">
    <text evidence="2">The sequence shown here is derived from an EMBL/GenBank/DDBJ whole genome shotgun (WGS) entry which is preliminary data.</text>
</comment>
<evidence type="ECO:0000313" key="3">
    <source>
        <dbReference type="Proteomes" id="UP000725002"/>
    </source>
</evidence>
<keyword evidence="1" id="KW-0472">Membrane</keyword>